<evidence type="ECO:0000256" key="6">
    <source>
        <dbReference type="SAM" id="Phobius"/>
    </source>
</evidence>
<feature type="transmembrane region" description="Helical" evidence="6">
    <location>
        <begin position="533"/>
        <end position="551"/>
    </location>
</feature>
<dbReference type="EMBL" id="CP008887">
    <property type="protein sequence ID" value="AIU70916.1"/>
    <property type="molecule type" value="Genomic_DNA"/>
</dbReference>
<evidence type="ECO:0000313" key="9">
    <source>
        <dbReference type="Proteomes" id="UP000029980"/>
    </source>
</evidence>
<evidence type="ECO:0000256" key="1">
    <source>
        <dbReference type="ARBA" id="ARBA00004651"/>
    </source>
</evidence>
<gene>
    <name evidence="8" type="ORF">TEU_11595</name>
</gene>
<evidence type="ECO:0000256" key="4">
    <source>
        <dbReference type="ARBA" id="ARBA00022989"/>
    </source>
</evidence>
<evidence type="ECO:0000256" key="5">
    <source>
        <dbReference type="ARBA" id="ARBA00023136"/>
    </source>
</evidence>
<keyword evidence="8" id="KW-0282">Flagellum</keyword>
<feature type="transmembrane region" description="Helical" evidence="6">
    <location>
        <begin position="24"/>
        <end position="45"/>
    </location>
</feature>
<keyword evidence="8" id="KW-0969">Cilium</keyword>
<keyword evidence="4 6" id="KW-1133">Transmembrane helix</keyword>
<dbReference type="NCBIfam" id="NF004704">
    <property type="entry name" value="PRK06041.1-2"/>
    <property type="match status" value="1"/>
</dbReference>
<name>A0A097QWU2_9EURY</name>
<comment type="subcellular location">
    <subcellularLocation>
        <location evidence="1">Cell membrane</location>
        <topology evidence="1">Multi-pass membrane protein</topology>
    </subcellularLocation>
</comment>
<dbReference type="OrthoDB" id="141855at2157"/>
<evidence type="ECO:0000313" key="8">
    <source>
        <dbReference type="EMBL" id="AIU70916.1"/>
    </source>
</evidence>
<dbReference type="STRING" id="1505907.TEU_11595"/>
<dbReference type="Pfam" id="PF00482">
    <property type="entry name" value="T2SSF"/>
    <property type="match status" value="2"/>
</dbReference>
<evidence type="ECO:0000256" key="3">
    <source>
        <dbReference type="ARBA" id="ARBA00022692"/>
    </source>
</evidence>
<feature type="transmembrane region" description="Helical" evidence="6">
    <location>
        <begin position="299"/>
        <end position="317"/>
    </location>
</feature>
<dbReference type="HOGENOM" id="CLU_479528_0_0_2"/>
<organism evidence="8 9">
    <name type="scientific">Thermococcus eurythermalis</name>
    <dbReference type="NCBI Taxonomy" id="1505907"/>
    <lineage>
        <taxon>Archaea</taxon>
        <taxon>Methanobacteriati</taxon>
        <taxon>Methanobacteriota</taxon>
        <taxon>Thermococci</taxon>
        <taxon>Thermococcales</taxon>
        <taxon>Thermococcaceae</taxon>
        <taxon>Thermococcus</taxon>
    </lineage>
</organism>
<evidence type="ECO:0000259" key="7">
    <source>
        <dbReference type="Pfam" id="PF00482"/>
    </source>
</evidence>
<dbReference type="GO" id="GO:0005886">
    <property type="term" value="C:plasma membrane"/>
    <property type="evidence" value="ECO:0007669"/>
    <property type="project" value="UniProtKB-SubCell"/>
</dbReference>
<sequence>MASDNINIFTKADLNMETYIRKILLPYLGLSAVLFIAIGVLSRLLPIPDALRVLMFLIPVILLIYAAVYPYVVADSKKISINSRMPFFITYFAVLSTSEMGRSDLIKVLSQDPKLGAIASELKKVHTIVNRLHLSMPEAFRFLARRTPSQMFSDFLDRLAYSLDSGVDLKEYLFQEQQTVMDDYQTFYEGALYDLDIFKEIYESIIISVVFIASFVIIGPIITGMDIGKMGLYAVALILAAEVGILLVIKFRMPEDPIWAESRGVYDPRREKIKRAAIYSAMGVVITALVYLVLIRPRFALPAPFALALTLTPLYYLGHVVDKEEKSIFRKDENFPAFIRSLSSSLAASGASLVLVLKYLSAHDFGSLTEDIQALYRRLAVRVDRDRAWDFFITGTGSWLIGIFSEIFRESLRMGAEPDYVGIVISRNFERLVRLRRKRQQSVASFIGIIYGLTGAFAFALAASFQVAVSISQLFSQMNMELANQYIGDIIHVIPPSGITFLMYMMLTMMVLHSLLSSVVIKLADGGHILGSARYFVILAWIFAVGMYLGQTLMEKMMGLGGGSAEIVAYLLTLAGVVP</sequence>
<protein>
    <submittedName>
        <fullName evidence="8">Flagellar assembly protein FlaJ</fullName>
    </submittedName>
</protein>
<reference evidence="8 9" key="1">
    <citation type="journal article" date="2015" name="Int. J. Syst. Evol. Microbiol.">
        <title>Thermococcus eurythermalis sp. nov., a conditional piezophilic hyperthermophilic archaeon with a wide temperature range isolated from an oil-immersed chimney in the Guaymas Basin.</title>
        <authorList>
            <person name="Zhao W."/>
            <person name="Zeng X."/>
            <person name="Xiao X."/>
        </authorList>
    </citation>
    <scope>NUCLEOTIDE SEQUENCE [LARGE SCALE GENOMIC DNA]</scope>
    <source>
        <strain evidence="8 9">A501</strain>
    </source>
</reference>
<dbReference type="GeneID" id="25154070"/>
<dbReference type="PANTHER" id="PTHR35402:SF2">
    <property type="entry name" value="FLAGELLA ACCESSORY PROTEIN J"/>
    <property type="match status" value="1"/>
</dbReference>
<keyword evidence="9" id="KW-1185">Reference proteome</keyword>
<evidence type="ECO:0000256" key="2">
    <source>
        <dbReference type="ARBA" id="ARBA00022475"/>
    </source>
</evidence>
<feature type="transmembrane region" description="Helical" evidence="6">
    <location>
        <begin position="205"/>
        <end position="224"/>
    </location>
</feature>
<feature type="transmembrane region" description="Helical" evidence="6">
    <location>
        <begin position="501"/>
        <end position="521"/>
    </location>
</feature>
<proteinExistence type="predicted"/>
<accession>A0A097QWU2</accession>
<dbReference type="PANTHER" id="PTHR35402">
    <property type="entry name" value="INTEGRAL MEMBRANE PROTEIN-RELATED"/>
    <property type="match status" value="1"/>
</dbReference>
<feature type="domain" description="Type II secretion system protein GspF" evidence="7">
    <location>
        <begin position="88"/>
        <end position="216"/>
    </location>
</feature>
<keyword evidence="2" id="KW-1003">Cell membrane</keyword>
<feature type="transmembrane region" description="Helical" evidence="6">
    <location>
        <begin position="51"/>
        <end position="74"/>
    </location>
</feature>
<dbReference type="InterPro" id="IPR056569">
    <property type="entry name" value="ArlJ-like"/>
</dbReference>
<dbReference type="KEGG" id="teu:TEU_11595"/>
<feature type="transmembrane region" description="Helical" evidence="6">
    <location>
        <begin position="230"/>
        <end position="249"/>
    </location>
</feature>
<feature type="transmembrane region" description="Helical" evidence="6">
    <location>
        <begin position="276"/>
        <end position="293"/>
    </location>
</feature>
<feature type="transmembrane region" description="Helical" evidence="6">
    <location>
        <begin position="443"/>
        <end position="469"/>
    </location>
</feature>
<keyword evidence="3 6" id="KW-0812">Transmembrane</keyword>
<keyword evidence="8" id="KW-0966">Cell projection</keyword>
<feature type="domain" description="Type II secretion system protein GspF" evidence="7">
    <location>
        <begin position="338"/>
        <end position="462"/>
    </location>
</feature>
<dbReference type="RefSeq" id="WP_050003876.1">
    <property type="nucleotide sequence ID" value="NZ_CP008887.1"/>
</dbReference>
<keyword evidence="5 6" id="KW-0472">Membrane</keyword>
<dbReference type="InterPro" id="IPR018076">
    <property type="entry name" value="T2SS_GspF_dom"/>
</dbReference>
<dbReference type="Proteomes" id="UP000029980">
    <property type="component" value="Chromosome"/>
</dbReference>
<dbReference type="AlphaFoldDB" id="A0A097QWU2"/>